<dbReference type="PANTHER" id="PTHR43790:SF4">
    <property type="entry name" value="GUANOSINE IMPORT ATP-BINDING PROTEIN NUPO"/>
    <property type="match status" value="1"/>
</dbReference>
<evidence type="ECO:0000256" key="2">
    <source>
        <dbReference type="ARBA" id="ARBA00022840"/>
    </source>
</evidence>
<evidence type="ECO:0000259" key="3">
    <source>
        <dbReference type="PROSITE" id="PS50893"/>
    </source>
</evidence>
<comment type="caution">
    <text evidence="4">The sequence shown here is derived from an EMBL/GenBank/DDBJ whole genome shotgun (WGS) entry which is preliminary data.</text>
</comment>
<dbReference type="InterPro" id="IPR003439">
    <property type="entry name" value="ABC_transporter-like_ATP-bd"/>
</dbReference>
<dbReference type="PROSITE" id="PS00211">
    <property type="entry name" value="ABC_TRANSPORTER_1"/>
    <property type="match status" value="1"/>
</dbReference>
<keyword evidence="1" id="KW-0547">Nucleotide-binding</keyword>
<evidence type="ECO:0000256" key="1">
    <source>
        <dbReference type="ARBA" id="ARBA00022741"/>
    </source>
</evidence>
<dbReference type="PANTHER" id="PTHR43790">
    <property type="entry name" value="CARBOHYDRATE TRANSPORT ATP-BINDING PROTEIN MG119-RELATED"/>
    <property type="match status" value="1"/>
</dbReference>
<dbReference type="GO" id="GO:0005524">
    <property type="term" value="F:ATP binding"/>
    <property type="evidence" value="ECO:0007669"/>
    <property type="project" value="UniProtKB-KW"/>
</dbReference>
<sequence length="517" mass="57144">MSQDNNKPLALELKGIDKRFGTVHANRGIDLQVEKGTIHGIVGENGAGKSTLMSIIYGFYQADAGEMFIDGQPLIAKDSKAAIDAGIGMVHQHFMLVHNFTVLENVILGAESSPLLNRSMSDARATLKQLEKDYNLQVPLDTQIQDLPVGIQQRVEILKALYRGAKVLILDEPTGVLTPQETDHLFKILAALRDQGTTVIIITHKLREILAVTDNVSVMRQGAMVAHLKTKETSREELAEQMVGRKVLLRVKKGESTPSQERLRVEQLNYTDKHGVPRLKNLNFSVRAGEIVGIAGVSGNGQSELLEVLAGMKALTSGRFAFGDTWITHEAPLNAEQIRHLKVAHVPEDRQAQGLVTAFPASEAFILGYHRDPQYNHKVLMKQKDIVADCAKQMKKWDVRPPIPDLKTANFSGGNQQKLVLAREVERDPDVMLIGQPTRGVDIGAIEFIHQEIIRLRDHGKAILLVSVELDEIFSLTDRILVLFDGQIVAEVNTADADERMLGLMMANAHEEEVAHG</sequence>
<dbReference type="SUPFAM" id="SSF52540">
    <property type="entry name" value="P-loop containing nucleoside triphosphate hydrolases"/>
    <property type="match status" value="2"/>
</dbReference>
<name>A0ABV7ZUR6_9GAMM</name>
<dbReference type="PROSITE" id="PS50893">
    <property type="entry name" value="ABC_TRANSPORTER_2"/>
    <property type="match status" value="2"/>
</dbReference>
<proteinExistence type="predicted"/>
<keyword evidence="2 4" id="KW-0067">ATP-binding</keyword>
<dbReference type="Pfam" id="PF00005">
    <property type="entry name" value="ABC_tran"/>
    <property type="match status" value="2"/>
</dbReference>
<dbReference type="SMART" id="SM00382">
    <property type="entry name" value="AAA"/>
    <property type="match status" value="2"/>
</dbReference>
<dbReference type="CDD" id="cd03216">
    <property type="entry name" value="ABC_Carb_Monos_I"/>
    <property type="match status" value="1"/>
</dbReference>
<dbReference type="InterPro" id="IPR050107">
    <property type="entry name" value="ABC_carbohydrate_import_ATPase"/>
</dbReference>
<dbReference type="Proteomes" id="UP001595617">
    <property type="component" value="Unassembled WGS sequence"/>
</dbReference>
<dbReference type="EMBL" id="JBHRYR010000002">
    <property type="protein sequence ID" value="MFC3851503.1"/>
    <property type="molecule type" value="Genomic_DNA"/>
</dbReference>
<evidence type="ECO:0000313" key="5">
    <source>
        <dbReference type="Proteomes" id="UP001595617"/>
    </source>
</evidence>
<dbReference type="InterPro" id="IPR017871">
    <property type="entry name" value="ABC_transporter-like_CS"/>
</dbReference>
<protein>
    <submittedName>
        <fullName evidence="4">ABC transporter ATP-binding protein</fullName>
    </submittedName>
</protein>
<feature type="domain" description="ABC transporter" evidence="3">
    <location>
        <begin position="263"/>
        <end position="510"/>
    </location>
</feature>
<keyword evidence="5" id="KW-1185">Reference proteome</keyword>
<dbReference type="InterPro" id="IPR027417">
    <property type="entry name" value="P-loop_NTPase"/>
</dbReference>
<organism evidence="4 5">
    <name type="scientific">Saccharospirillum mangrovi</name>
    <dbReference type="NCBI Taxonomy" id="2161747"/>
    <lineage>
        <taxon>Bacteria</taxon>
        <taxon>Pseudomonadati</taxon>
        <taxon>Pseudomonadota</taxon>
        <taxon>Gammaproteobacteria</taxon>
        <taxon>Oceanospirillales</taxon>
        <taxon>Saccharospirillaceae</taxon>
        <taxon>Saccharospirillum</taxon>
    </lineage>
</organism>
<evidence type="ECO:0000313" key="4">
    <source>
        <dbReference type="EMBL" id="MFC3851503.1"/>
    </source>
</evidence>
<accession>A0ABV7ZUR6</accession>
<dbReference type="RefSeq" id="WP_380692678.1">
    <property type="nucleotide sequence ID" value="NZ_JBHRYR010000002.1"/>
</dbReference>
<dbReference type="Gene3D" id="3.40.50.300">
    <property type="entry name" value="P-loop containing nucleotide triphosphate hydrolases"/>
    <property type="match status" value="2"/>
</dbReference>
<dbReference type="CDD" id="cd03215">
    <property type="entry name" value="ABC_Carb_Monos_II"/>
    <property type="match status" value="1"/>
</dbReference>
<feature type="domain" description="ABC transporter" evidence="3">
    <location>
        <begin position="11"/>
        <end position="246"/>
    </location>
</feature>
<gene>
    <name evidence="4" type="ORF">ACFOOG_01550</name>
</gene>
<dbReference type="InterPro" id="IPR003593">
    <property type="entry name" value="AAA+_ATPase"/>
</dbReference>
<reference evidence="5" key="1">
    <citation type="journal article" date="2019" name="Int. J. Syst. Evol. Microbiol.">
        <title>The Global Catalogue of Microorganisms (GCM) 10K type strain sequencing project: providing services to taxonomists for standard genome sequencing and annotation.</title>
        <authorList>
            <consortium name="The Broad Institute Genomics Platform"/>
            <consortium name="The Broad Institute Genome Sequencing Center for Infectious Disease"/>
            <person name="Wu L."/>
            <person name="Ma J."/>
        </authorList>
    </citation>
    <scope>NUCLEOTIDE SEQUENCE [LARGE SCALE GENOMIC DNA]</scope>
    <source>
        <strain evidence="5">IBRC 10765</strain>
    </source>
</reference>